<proteinExistence type="inferred from homology"/>
<dbReference type="RefSeq" id="WP_066128438.1">
    <property type="nucleotide sequence ID" value="NZ_KQ959854.1"/>
</dbReference>
<evidence type="ECO:0000256" key="1">
    <source>
        <dbReference type="ARBA" id="ARBA00002324"/>
    </source>
</evidence>
<keyword evidence="6 10" id="KW-0547">Nucleotide-binding</keyword>
<dbReference type="CDD" id="cd02165">
    <property type="entry name" value="NMNAT"/>
    <property type="match status" value="1"/>
</dbReference>
<dbReference type="GO" id="GO:0016779">
    <property type="term" value="F:nucleotidyltransferase activity"/>
    <property type="evidence" value="ECO:0007669"/>
    <property type="project" value="UniProtKB-KW"/>
</dbReference>
<comment type="caution">
    <text evidence="12">The sequence shown here is derived from an EMBL/GenBank/DDBJ whole genome shotgun (WGS) entry which is preliminary data.</text>
</comment>
<evidence type="ECO:0000256" key="5">
    <source>
        <dbReference type="ARBA" id="ARBA00022695"/>
    </source>
</evidence>
<accession>A0ABR5TNK7</accession>
<evidence type="ECO:0000313" key="12">
    <source>
        <dbReference type="EMBL" id="KXB59011.1"/>
    </source>
</evidence>
<reference evidence="12 13" key="1">
    <citation type="submission" date="2016-01" db="EMBL/GenBank/DDBJ databases">
        <authorList>
            <person name="Mitreva M."/>
            <person name="Pepin K.H."/>
            <person name="Mihindukulasuriya K.A."/>
            <person name="Fulton R."/>
            <person name="Fronick C."/>
            <person name="O'Laughlin M."/>
            <person name="Miner T."/>
            <person name="Herter B."/>
            <person name="Rosa B.A."/>
            <person name="Cordes M."/>
            <person name="Tomlinson C."/>
            <person name="Wollam A."/>
            <person name="Palsikar V.B."/>
            <person name="Mardis E.R."/>
            <person name="Wilson R.K."/>
        </authorList>
    </citation>
    <scope>NUCLEOTIDE SEQUENCE [LARGE SCALE GENOMIC DNA]</scope>
    <source>
        <strain evidence="12 13">KA00071</strain>
    </source>
</reference>
<name>A0ABR5TNK7_9BACL</name>
<comment type="pathway">
    <text evidence="2 10">Cofactor biosynthesis; NAD(+) biosynthesis; deamido-NAD(+) from nicotinate D-ribonucleotide: step 1/1.</text>
</comment>
<evidence type="ECO:0000256" key="4">
    <source>
        <dbReference type="ARBA" id="ARBA00022679"/>
    </source>
</evidence>
<keyword evidence="5 10" id="KW-0548">Nucleotidyltransferase</keyword>
<evidence type="ECO:0000256" key="7">
    <source>
        <dbReference type="ARBA" id="ARBA00022840"/>
    </source>
</evidence>
<keyword evidence="8 10" id="KW-0520">NAD</keyword>
<dbReference type="SUPFAM" id="SSF52374">
    <property type="entry name" value="Nucleotidylyl transferase"/>
    <property type="match status" value="1"/>
</dbReference>
<dbReference type="NCBIfam" id="NF000840">
    <property type="entry name" value="PRK00071.1-3"/>
    <property type="match status" value="1"/>
</dbReference>
<dbReference type="PANTHER" id="PTHR39321:SF3">
    <property type="entry name" value="PHOSPHOPANTETHEINE ADENYLYLTRANSFERASE"/>
    <property type="match status" value="1"/>
</dbReference>
<evidence type="ECO:0000313" key="13">
    <source>
        <dbReference type="Proteomes" id="UP000070467"/>
    </source>
</evidence>
<dbReference type="PANTHER" id="PTHR39321">
    <property type="entry name" value="NICOTINATE-NUCLEOTIDE ADENYLYLTRANSFERASE-RELATED"/>
    <property type="match status" value="1"/>
</dbReference>
<dbReference type="EC" id="2.7.7.18" evidence="10"/>
<evidence type="ECO:0000256" key="3">
    <source>
        <dbReference type="ARBA" id="ARBA00022642"/>
    </source>
</evidence>
<keyword evidence="3 10" id="KW-0662">Pyridine nucleotide biosynthesis</keyword>
<dbReference type="InterPro" id="IPR005248">
    <property type="entry name" value="NadD/NMNAT"/>
</dbReference>
<organism evidence="12 13">
    <name type="scientific">Gemelliphila asaccharolytica</name>
    <dbReference type="NCBI Taxonomy" id="502393"/>
    <lineage>
        <taxon>Bacteria</taxon>
        <taxon>Bacillati</taxon>
        <taxon>Bacillota</taxon>
        <taxon>Bacilli</taxon>
        <taxon>Bacillales</taxon>
        <taxon>Gemellaceae</taxon>
        <taxon>Gemelliphila</taxon>
    </lineage>
</organism>
<comment type="similarity">
    <text evidence="10">Belongs to the NadD family.</text>
</comment>
<comment type="catalytic activity">
    <reaction evidence="9 10">
        <text>nicotinate beta-D-ribonucleotide + ATP + H(+) = deamido-NAD(+) + diphosphate</text>
        <dbReference type="Rhea" id="RHEA:22860"/>
        <dbReference type="ChEBI" id="CHEBI:15378"/>
        <dbReference type="ChEBI" id="CHEBI:30616"/>
        <dbReference type="ChEBI" id="CHEBI:33019"/>
        <dbReference type="ChEBI" id="CHEBI:57502"/>
        <dbReference type="ChEBI" id="CHEBI:58437"/>
        <dbReference type="EC" id="2.7.7.18"/>
    </reaction>
</comment>
<keyword evidence="13" id="KW-1185">Reference proteome</keyword>
<dbReference type="HAMAP" id="MF_00244">
    <property type="entry name" value="NaMN_adenylyltr"/>
    <property type="match status" value="1"/>
</dbReference>
<dbReference type="EMBL" id="LSDB01000001">
    <property type="protein sequence ID" value="KXB59011.1"/>
    <property type="molecule type" value="Genomic_DNA"/>
</dbReference>
<evidence type="ECO:0000256" key="2">
    <source>
        <dbReference type="ARBA" id="ARBA00005019"/>
    </source>
</evidence>
<dbReference type="NCBIfam" id="TIGR00482">
    <property type="entry name" value="nicotinate (nicotinamide) nucleotide adenylyltransferase"/>
    <property type="match status" value="1"/>
</dbReference>
<gene>
    <name evidence="10" type="primary">nadD</name>
    <name evidence="12" type="ORF">HMPREF1871_00078</name>
</gene>
<evidence type="ECO:0000256" key="6">
    <source>
        <dbReference type="ARBA" id="ARBA00022741"/>
    </source>
</evidence>
<evidence type="ECO:0000259" key="11">
    <source>
        <dbReference type="Pfam" id="PF01467"/>
    </source>
</evidence>
<dbReference type="InterPro" id="IPR014729">
    <property type="entry name" value="Rossmann-like_a/b/a_fold"/>
</dbReference>
<dbReference type="NCBIfam" id="TIGR00125">
    <property type="entry name" value="cyt_tran_rel"/>
    <property type="match status" value="1"/>
</dbReference>
<keyword evidence="4 10" id="KW-0808">Transferase</keyword>
<evidence type="ECO:0000256" key="9">
    <source>
        <dbReference type="ARBA" id="ARBA00048721"/>
    </source>
</evidence>
<dbReference type="InterPro" id="IPR004821">
    <property type="entry name" value="Cyt_trans-like"/>
</dbReference>
<dbReference type="Gene3D" id="3.40.50.620">
    <property type="entry name" value="HUPs"/>
    <property type="match status" value="1"/>
</dbReference>
<keyword evidence="7 10" id="KW-0067">ATP-binding</keyword>
<feature type="domain" description="Cytidyltransferase-like" evidence="11">
    <location>
        <begin position="5"/>
        <end position="170"/>
    </location>
</feature>
<evidence type="ECO:0000256" key="8">
    <source>
        <dbReference type="ARBA" id="ARBA00023027"/>
    </source>
</evidence>
<comment type="function">
    <text evidence="1 10">Catalyzes the reversible adenylation of nicotinate mononucleotide (NaMN) to nicotinic acid adenine dinucleotide (NaAD).</text>
</comment>
<dbReference type="Proteomes" id="UP000070467">
    <property type="component" value="Unassembled WGS sequence"/>
</dbReference>
<protein>
    <recommendedName>
        <fullName evidence="10">Probable nicotinate-nucleotide adenylyltransferase</fullName>
        <ecNumber evidence="10">2.7.7.18</ecNumber>
    </recommendedName>
    <alternativeName>
        <fullName evidence="10">Deamido-NAD(+) diphosphorylase</fullName>
    </alternativeName>
    <alternativeName>
        <fullName evidence="10">Deamido-NAD(+) pyrophosphorylase</fullName>
    </alternativeName>
    <alternativeName>
        <fullName evidence="10">Nicotinate mononucleotide adenylyltransferase</fullName>
        <shortName evidence="10">NaMN adenylyltransferase</shortName>
    </alternativeName>
</protein>
<evidence type="ECO:0000256" key="10">
    <source>
        <dbReference type="HAMAP-Rule" id="MF_00244"/>
    </source>
</evidence>
<sequence length="197" mass="23227">MKILLFGGSFDPIHIGHIEAAKKAIEKLNIDKVIFIPTNQTPLKSNNLVASNNDRYNMILRSIKDNKKLDVSDYEIKKQDVSYTYNTVKHFKQIYKGDDLYFLIGTDRVKDLEKWYNIDKLKNLITFIFVPRNNENLEEIIAKNDFLKKINYVILELPIIKISSSYIREKLKKNKNIDDLIDKNCAKYIEELNLYEF</sequence>
<dbReference type="Pfam" id="PF01467">
    <property type="entry name" value="CTP_transf_like"/>
    <property type="match status" value="1"/>
</dbReference>